<accession>A0ABZ1BS61</accession>
<evidence type="ECO:0000256" key="3">
    <source>
        <dbReference type="HAMAP-Rule" id="MF_00376"/>
    </source>
</evidence>
<sequence length="286" mass="31724">MPAALALGLLVRRTARPPSLPGGSLAHSRRRPLVVGLTGGFASGKSTVREIFRSLGAAVVDADAVARELSEPQGPVWRAVVAAFGPDVLAADGRLDRARLRRRILLDPDARRRLDAVTHPVILSEMRRRLARLSRDAPGRGAGRAVSPAVVVEVPLLFEAGEAALDLVDAVVTVWADEPTCIRRARERGLSDQEAALAIRAQWPLERKRRLADWVIDNSGSLLVTRRQVERIWRVLGSRCASPWWLTTSRSRRWSSSPAPFGRFSSGASWWRLARPARWWRRRRGS</sequence>
<dbReference type="GO" id="GO:0004140">
    <property type="term" value="F:dephospho-CoA kinase activity"/>
    <property type="evidence" value="ECO:0007669"/>
    <property type="project" value="UniProtKB-EC"/>
</dbReference>
<dbReference type="Gene3D" id="3.40.50.300">
    <property type="entry name" value="P-loop containing nucleotide triphosphate hydrolases"/>
    <property type="match status" value="1"/>
</dbReference>
<dbReference type="InterPro" id="IPR027417">
    <property type="entry name" value="P-loop_NTPase"/>
</dbReference>
<dbReference type="PANTHER" id="PTHR10695:SF46">
    <property type="entry name" value="BIFUNCTIONAL COENZYME A SYNTHASE-RELATED"/>
    <property type="match status" value="1"/>
</dbReference>
<dbReference type="PANTHER" id="PTHR10695">
    <property type="entry name" value="DEPHOSPHO-COA KINASE-RELATED"/>
    <property type="match status" value="1"/>
</dbReference>
<keyword evidence="3" id="KW-0173">Coenzyme A biosynthesis</keyword>
<evidence type="ECO:0000256" key="4">
    <source>
        <dbReference type="NCBIfam" id="TIGR00152"/>
    </source>
</evidence>
<protein>
    <recommendedName>
        <fullName evidence="3 4">Dephospho-CoA kinase</fullName>
        <ecNumber evidence="3 4">2.7.1.24</ecNumber>
    </recommendedName>
    <alternativeName>
        <fullName evidence="3">Dephosphocoenzyme A kinase</fullName>
    </alternativeName>
</protein>
<keyword evidence="3 5" id="KW-0808">Transferase</keyword>
<evidence type="ECO:0000313" key="6">
    <source>
        <dbReference type="Proteomes" id="UP001333102"/>
    </source>
</evidence>
<keyword evidence="3" id="KW-0963">Cytoplasm</keyword>
<comment type="subcellular location">
    <subcellularLocation>
        <location evidence="3">Cytoplasm</location>
    </subcellularLocation>
</comment>
<evidence type="ECO:0000256" key="2">
    <source>
        <dbReference type="ARBA" id="ARBA00022840"/>
    </source>
</evidence>
<dbReference type="PROSITE" id="PS51219">
    <property type="entry name" value="DPCK"/>
    <property type="match status" value="1"/>
</dbReference>
<proteinExistence type="inferred from homology"/>
<evidence type="ECO:0000313" key="5">
    <source>
        <dbReference type="EMBL" id="WRP15458.1"/>
    </source>
</evidence>
<comment type="similarity">
    <text evidence="3">Belongs to the CoaE family.</text>
</comment>
<dbReference type="EMBL" id="CP141614">
    <property type="protein sequence ID" value="WRP15458.1"/>
    <property type="molecule type" value="Genomic_DNA"/>
</dbReference>
<feature type="binding site" evidence="3">
    <location>
        <begin position="42"/>
        <end position="47"/>
    </location>
    <ligand>
        <name>ATP</name>
        <dbReference type="ChEBI" id="CHEBI:30616"/>
    </ligand>
</feature>
<dbReference type="HAMAP" id="MF_00376">
    <property type="entry name" value="Dephospho_CoA_kinase"/>
    <property type="match status" value="1"/>
</dbReference>
<comment type="pathway">
    <text evidence="3">Cofactor biosynthesis; coenzyme A biosynthesis; CoA from (R)-pantothenate: step 5/5.</text>
</comment>
<dbReference type="EC" id="2.7.1.24" evidence="3 4"/>
<dbReference type="InterPro" id="IPR001977">
    <property type="entry name" value="Depp_CoAkinase"/>
</dbReference>
<dbReference type="Pfam" id="PF01121">
    <property type="entry name" value="CoaE"/>
    <property type="match status" value="1"/>
</dbReference>
<dbReference type="RefSeq" id="WP_324669861.1">
    <property type="nucleotide sequence ID" value="NZ_CP141614.1"/>
</dbReference>
<comment type="catalytic activity">
    <reaction evidence="3">
        <text>3'-dephospho-CoA + ATP = ADP + CoA + H(+)</text>
        <dbReference type="Rhea" id="RHEA:18245"/>
        <dbReference type="ChEBI" id="CHEBI:15378"/>
        <dbReference type="ChEBI" id="CHEBI:30616"/>
        <dbReference type="ChEBI" id="CHEBI:57287"/>
        <dbReference type="ChEBI" id="CHEBI:57328"/>
        <dbReference type="ChEBI" id="CHEBI:456216"/>
        <dbReference type="EC" id="2.7.1.24"/>
    </reaction>
</comment>
<keyword evidence="6" id="KW-1185">Reference proteome</keyword>
<keyword evidence="2 3" id="KW-0067">ATP-binding</keyword>
<comment type="function">
    <text evidence="3">Catalyzes the phosphorylation of the 3'-hydroxyl group of dephosphocoenzyme A to form coenzyme A.</text>
</comment>
<keyword evidence="3 5" id="KW-0418">Kinase</keyword>
<gene>
    <name evidence="3 5" type="primary">coaE</name>
    <name evidence="5" type="ORF">VLY81_04655</name>
</gene>
<keyword evidence="1 3" id="KW-0547">Nucleotide-binding</keyword>
<evidence type="ECO:0000256" key="1">
    <source>
        <dbReference type="ARBA" id="ARBA00022741"/>
    </source>
</evidence>
<organism evidence="5 6">
    <name type="scientific">Geochorda subterranea</name>
    <dbReference type="NCBI Taxonomy" id="3109564"/>
    <lineage>
        <taxon>Bacteria</taxon>
        <taxon>Bacillati</taxon>
        <taxon>Bacillota</taxon>
        <taxon>Limnochordia</taxon>
        <taxon>Limnochordales</taxon>
        <taxon>Geochordaceae</taxon>
        <taxon>Geochorda</taxon>
    </lineage>
</organism>
<reference evidence="6" key="1">
    <citation type="submission" date="2023-12" db="EMBL/GenBank/DDBJ databases">
        <title>Novel isolates from deep terrestrial aquifers shed light on the physiology and ecology of the class Limnochordia.</title>
        <authorList>
            <person name="Karnachuk O.V."/>
            <person name="Lukina A.P."/>
            <person name="Avakyan M.R."/>
            <person name="Kadnikov V."/>
            <person name="Begmatov S."/>
            <person name="Beletsky A.V."/>
            <person name="Mardanov A.V."/>
            <person name="Ravin N.V."/>
        </authorList>
    </citation>
    <scope>NUCLEOTIDE SEQUENCE [LARGE SCALE GENOMIC DNA]</scope>
    <source>
        <strain evidence="6">LN</strain>
    </source>
</reference>
<dbReference type="SUPFAM" id="SSF52540">
    <property type="entry name" value="P-loop containing nucleoside triphosphate hydrolases"/>
    <property type="match status" value="1"/>
</dbReference>
<dbReference type="CDD" id="cd02022">
    <property type="entry name" value="DPCK"/>
    <property type="match status" value="1"/>
</dbReference>
<name>A0ABZ1BS61_9FIRM</name>
<dbReference type="Proteomes" id="UP001333102">
    <property type="component" value="Chromosome"/>
</dbReference>
<dbReference type="NCBIfam" id="TIGR00152">
    <property type="entry name" value="dephospho-CoA kinase"/>
    <property type="match status" value="1"/>
</dbReference>